<comment type="similarity">
    <text evidence="1">Belongs to the PNP/UDP phosphorylase family. Futalosine hydrolase subfamily.</text>
</comment>
<evidence type="ECO:0000313" key="4">
    <source>
        <dbReference type="EMBL" id="GGJ24012.1"/>
    </source>
</evidence>
<evidence type="ECO:0000259" key="3">
    <source>
        <dbReference type="Pfam" id="PF01048"/>
    </source>
</evidence>
<dbReference type="InterPro" id="IPR019963">
    <property type="entry name" value="FL_hydrolase_MqnB"/>
</dbReference>
<keyword evidence="5" id="KW-1185">Reference proteome</keyword>
<dbReference type="EMBL" id="BMOD01000002">
    <property type="protein sequence ID" value="GGJ24012.1"/>
    <property type="molecule type" value="Genomic_DNA"/>
</dbReference>
<dbReference type="InterPro" id="IPR035994">
    <property type="entry name" value="Nucleoside_phosphorylase_sf"/>
</dbReference>
<dbReference type="EC" id="3.2.2.26" evidence="1 2"/>
<dbReference type="SUPFAM" id="SSF53167">
    <property type="entry name" value="Purine and uridine phosphorylases"/>
    <property type="match status" value="1"/>
</dbReference>
<comment type="catalytic activity">
    <reaction evidence="1">
        <text>futalosine + H2O = dehypoxanthine futalosine + hypoxanthine</text>
        <dbReference type="Rhea" id="RHEA:25904"/>
        <dbReference type="ChEBI" id="CHEBI:15377"/>
        <dbReference type="ChEBI" id="CHEBI:17368"/>
        <dbReference type="ChEBI" id="CHEBI:58863"/>
        <dbReference type="ChEBI" id="CHEBI:58864"/>
        <dbReference type="EC" id="3.2.2.26"/>
    </reaction>
</comment>
<dbReference type="Gene3D" id="3.40.50.1580">
    <property type="entry name" value="Nucleoside phosphorylase domain"/>
    <property type="match status" value="1"/>
</dbReference>
<dbReference type="InterPro" id="IPR000845">
    <property type="entry name" value="Nucleoside_phosphorylase_d"/>
</dbReference>
<dbReference type="NCBIfam" id="TIGR03664">
    <property type="entry name" value="fut_nucase"/>
    <property type="match status" value="1"/>
</dbReference>
<dbReference type="Pfam" id="PF01048">
    <property type="entry name" value="PNP_UDP_1"/>
    <property type="match status" value="1"/>
</dbReference>
<comment type="pathway">
    <text evidence="1">Quinol/quinone metabolism; menaquinone biosynthesis.</text>
</comment>
<reference evidence="5" key="1">
    <citation type="journal article" date="2019" name="Int. J. Syst. Evol. Microbiol.">
        <title>The Global Catalogue of Microorganisms (GCM) 10K type strain sequencing project: providing services to taxonomists for standard genome sequencing and annotation.</title>
        <authorList>
            <consortium name="The Broad Institute Genomics Platform"/>
            <consortium name="The Broad Institute Genome Sequencing Center for Infectious Disease"/>
            <person name="Wu L."/>
            <person name="Ma J."/>
        </authorList>
    </citation>
    <scope>NUCLEOTIDE SEQUENCE [LARGE SCALE GENOMIC DNA]</scope>
    <source>
        <strain evidence="5">JCM 14370</strain>
    </source>
</reference>
<dbReference type="RefSeq" id="WP_189000155.1">
    <property type="nucleotide sequence ID" value="NZ_BMOD01000002.1"/>
</dbReference>
<dbReference type="GO" id="GO:0016787">
    <property type="term" value="F:hydrolase activity"/>
    <property type="evidence" value="ECO:0007669"/>
    <property type="project" value="UniProtKB-KW"/>
</dbReference>
<feature type="domain" description="Nucleoside phosphorylase" evidence="3">
    <location>
        <begin position="15"/>
        <end position="190"/>
    </location>
</feature>
<keyword evidence="1 4" id="KW-0378">Hydrolase</keyword>
<organism evidence="4 5">
    <name type="scientific">Deinococcus roseus</name>
    <dbReference type="NCBI Taxonomy" id="392414"/>
    <lineage>
        <taxon>Bacteria</taxon>
        <taxon>Thermotogati</taxon>
        <taxon>Deinococcota</taxon>
        <taxon>Deinococci</taxon>
        <taxon>Deinococcales</taxon>
        <taxon>Deinococcaceae</taxon>
        <taxon>Deinococcus</taxon>
    </lineage>
</organism>
<comment type="function">
    <text evidence="1">Catalyzes the hydrolysis of futalosine (FL) to dehypoxanthine futalosine (DHFL) and hypoxanthine, a step in the biosynthesis of menaquinone (MK, vitamin K2).</text>
</comment>
<gene>
    <name evidence="1 4" type="primary">mqnB</name>
    <name evidence="4" type="ORF">GCM10008938_07720</name>
</gene>
<protein>
    <recommendedName>
        <fullName evidence="1 2">Futalosine hydrolase</fullName>
        <shortName evidence="1">FL hydrolase</shortName>
        <ecNumber evidence="1 2">3.2.2.26</ecNumber>
    </recommendedName>
    <alternativeName>
        <fullName evidence="1">Futalosine nucleosidase</fullName>
    </alternativeName>
    <alternativeName>
        <fullName evidence="1">Menaquinone biosynthetic enzyme MqnB</fullName>
    </alternativeName>
</protein>
<proteinExistence type="inferred from homology"/>
<dbReference type="CDD" id="cd17766">
    <property type="entry name" value="futalosine_nucleosidase_MqnB"/>
    <property type="match status" value="1"/>
</dbReference>
<name>A0ABQ2CV64_9DEIO</name>
<keyword evidence="1" id="KW-0474">Menaquinone biosynthesis</keyword>
<dbReference type="PANTHER" id="PTHR46832">
    <property type="entry name" value="5'-METHYLTHIOADENOSINE/S-ADENOSYLHOMOCYSTEINE NUCLEOSIDASE"/>
    <property type="match status" value="1"/>
</dbReference>
<evidence type="ECO:0000256" key="2">
    <source>
        <dbReference type="NCBIfam" id="TIGR03664"/>
    </source>
</evidence>
<dbReference type="Proteomes" id="UP000632222">
    <property type="component" value="Unassembled WGS sequence"/>
</dbReference>
<evidence type="ECO:0000313" key="5">
    <source>
        <dbReference type="Proteomes" id="UP000632222"/>
    </source>
</evidence>
<comment type="caution">
    <text evidence="4">The sequence shown here is derived from an EMBL/GenBank/DDBJ whole genome shotgun (WGS) entry which is preliminary data.</text>
</comment>
<evidence type="ECO:0000256" key="1">
    <source>
        <dbReference type="HAMAP-Rule" id="MF_00991"/>
    </source>
</evidence>
<dbReference type="PANTHER" id="PTHR46832:SF2">
    <property type="entry name" value="FUTALOSINE HYDROLASE"/>
    <property type="match status" value="1"/>
</dbReference>
<sequence>MQILLIVATEGEALFFGALGLEVAVSGIGAVNAALTTLQAAGASRPDLIINAGIAGAFPGKGLNIGDVALSSQITYACVGAENHDGGFLDLRALGFPLQGELFNQLPVWEGAQDLAQRLGVQTGEMLTLDTVTGTKHTLEKLQNCYPEALTEGMEGAGVALAGLRLDLPVLEVRGISNMVGPRDRESWNIPLALKACRDVLEGVAF</sequence>
<accession>A0ABQ2CV64</accession>
<dbReference type="HAMAP" id="MF_00991">
    <property type="entry name" value="MqnB"/>
    <property type="match status" value="1"/>
</dbReference>